<feature type="transmembrane region" description="Helical" evidence="4">
    <location>
        <begin position="207"/>
        <end position="229"/>
    </location>
</feature>
<dbReference type="InterPro" id="IPR013591">
    <property type="entry name" value="Brevis_radix_dom"/>
</dbReference>
<keyword evidence="7" id="KW-1185">Reference proteome</keyword>
<feature type="repeat" description="RCC1" evidence="2">
    <location>
        <begin position="59"/>
        <end position="110"/>
    </location>
</feature>
<evidence type="ECO:0000256" key="2">
    <source>
        <dbReference type="PROSITE-ProRule" id="PRU00235"/>
    </source>
</evidence>
<protein>
    <recommendedName>
        <fullName evidence="5">BRX domain-containing protein</fullName>
    </recommendedName>
</protein>
<name>A0ABS8SHI5_DATST</name>
<feature type="compositionally biased region" description="Low complexity" evidence="3">
    <location>
        <begin position="376"/>
        <end position="386"/>
    </location>
</feature>
<reference evidence="6 7" key="1">
    <citation type="journal article" date="2021" name="BMC Genomics">
        <title>Datura genome reveals duplications of psychoactive alkaloid biosynthetic genes and high mutation rate following tissue culture.</title>
        <authorList>
            <person name="Rajewski A."/>
            <person name="Carter-House D."/>
            <person name="Stajich J."/>
            <person name="Litt A."/>
        </authorList>
    </citation>
    <scope>NUCLEOTIDE SEQUENCE [LARGE SCALE GENOMIC DNA]</scope>
    <source>
        <strain evidence="6">AR-01</strain>
    </source>
</reference>
<dbReference type="SUPFAM" id="SSF50985">
    <property type="entry name" value="RCC1/BLIP-II"/>
    <property type="match status" value="1"/>
</dbReference>
<evidence type="ECO:0000256" key="1">
    <source>
        <dbReference type="ARBA" id="ARBA00022737"/>
    </source>
</evidence>
<feature type="region of interest" description="Disordered" evidence="3">
    <location>
        <begin position="287"/>
        <end position="316"/>
    </location>
</feature>
<accession>A0ABS8SHI5</accession>
<dbReference type="EMBL" id="JACEIK010000517">
    <property type="protein sequence ID" value="MCD7458381.1"/>
    <property type="molecule type" value="Genomic_DNA"/>
</dbReference>
<dbReference type="Proteomes" id="UP000823775">
    <property type="component" value="Unassembled WGS sequence"/>
</dbReference>
<evidence type="ECO:0000313" key="6">
    <source>
        <dbReference type="EMBL" id="MCD7458381.1"/>
    </source>
</evidence>
<evidence type="ECO:0000313" key="7">
    <source>
        <dbReference type="Proteomes" id="UP000823775"/>
    </source>
</evidence>
<organism evidence="6 7">
    <name type="scientific">Datura stramonium</name>
    <name type="common">Jimsonweed</name>
    <name type="synonym">Common thornapple</name>
    <dbReference type="NCBI Taxonomy" id="4076"/>
    <lineage>
        <taxon>Eukaryota</taxon>
        <taxon>Viridiplantae</taxon>
        <taxon>Streptophyta</taxon>
        <taxon>Embryophyta</taxon>
        <taxon>Tracheophyta</taxon>
        <taxon>Spermatophyta</taxon>
        <taxon>Magnoliopsida</taxon>
        <taxon>eudicotyledons</taxon>
        <taxon>Gunneridae</taxon>
        <taxon>Pentapetalae</taxon>
        <taxon>asterids</taxon>
        <taxon>lamiids</taxon>
        <taxon>Solanales</taxon>
        <taxon>Solanaceae</taxon>
        <taxon>Solanoideae</taxon>
        <taxon>Datureae</taxon>
        <taxon>Datura</taxon>
    </lineage>
</organism>
<proteinExistence type="predicted"/>
<keyword evidence="4" id="KW-0472">Membrane</keyword>
<dbReference type="InterPro" id="IPR000408">
    <property type="entry name" value="Reg_chr_condens"/>
</dbReference>
<feature type="compositionally biased region" description="Polar residues" evidence="3">
    <location>
        <begin position="387"/>
        <end position="404"/>
    </location>
</feature>
<feature type="compositionally biased region" description="Basic and acidic residues" evidence="3">
    <location>
        <begin position="406"/>
        <end position="416"/>
    </location>
</feature>
<evidence type="ECO:0000259" key="5">
    <source>
        <dbReference type="PROSITE" id="PS51514"/>
    </source>
</evidence>
<dbReference type="PROSITE" id="PS50012">
    <property type="entry name" value="RCC1_3"/>
    <property type="match status" value="2"/>
</dbReference>
<dbReference type="InterPro" id="IPR009091">
    <property type="entry name" value="RCC1/BLIP-II"/>
</dbReference>
<dbReference type="Pfam" id="PF16627">
    <property type="entry name" value="BRX_assoc"/>
    <property type="match status" value="1"/>
</dbReference>
<dbReference type="Pfam" id="PF00415">
    <property type="entry name" value="RCC1"/>
    <property type="match status" value="3"/>
</dbReference>
<gene>
    <name evidence="6" type="ORF">HAX54_038045</name>
</gene>
<comment type="caution">
    <text evidence="6">The sequence shown here is derived from an EMBL/GenBank/DDBJ whole genome shotgun (WGS) entry which is preliminary data.</text>
</comment>
<dbReference type="PANTHER" id="PTHR22870:SF429">
    <property type="match status" value="1"/>
</dbReference>
<dbReference type="Gene3D" id="2.130.10.30">
    <property type="entry name" value="Regulator of chromosome condensation 1/beta-lactamase-inhibitor protein II"/>
    <property type="match status" value="1"/>
</dbReference>
<sequence>MWGEGTGDGILGGGPHRIDSCNGVKVDSLLPKALESAVVLDVQNLACSGKYAALITSRGEMFSWGEESGGRLGYGVDSDVLHPKLIDSLSRTNIELVACGENHFCAVTLSGESYTWGASDFGLLGHGNEVSHWVPQKIVEFMVGNSSSSNCSSGKIFTWGDGDKGRLGDGDKESKLVPTCVAALVEPNFCQEPGPVRMFLAMNNYCFRIISLTANAIAECFVIFFNGILRTRSSKQKKKFEFNSSRVSPIPSSISQLGALNSSKSSNQVFASSKKFFSASVPGSRIVSRATSPTSRRHSPPRSTAPTPTLGGLTSPRIVVGDAKRTNESLSHEVAKLRAQAGGMNSSSILILTLFDQVHNQHTFQELESSVSNNQLLSNGSNNASNRTAIHNRQGNPEATTKNGGRTKECDSRNESEWVEQDEPGVYITLTSIPGGVKDLKRIRLRSEILALDIKVRTKALGVHGMRIKVGEIGIPKVGLIEIKDGGIKSILFD</sequence>
<evidence type="ECO:0000256" key="3">
    <source>
        <dbReference type="SAM" id="MobiDB-lite"/>
    </source>
</evidence>
<evidence type="ECO:0000256" key="4">
    <source>
        <dbReference type="SAM" id="Phobius"/>
    </source>
</evidence>
<keyword evidence="4" id="KW-1133">Transmembrane helix</keyword>
<dbReference type="PANTHER" id="PTHR22870">
    <property type="entry name" value="REGULATOR OF CHROMOSOME CONDENSATION"/>
    <property type="match status" value="1"/>
</dbReference>
<dbReference type="Pfam" id="PF08381">
    <property type="entry name" value="BRX"/>
    <property type="match status" value="1"/>
</dbReference>
<feature type="region of interest" description="Disordered" evidence="3">
    <location>
        <begin position="376"/>
        <end position="418"/>
    </location>
</feature>
<dbReference type="PROSITE" id="PS51514">
    <property type="entry name" value="BRX"/>
    <property type="match status" value="1"/>
</dbReference>
<dbReference type="InterPro" id="IPR051210">
    <property type="entry name" value="Ub_ligase/GEF_domain"/>
</dbReference>
<feature type="domain" description="BRX" evidence="5">
    <location>
        <begin position="416"/>
        <end position="472"/>
    </location>
</feature>
<keyword evidence="4" id="KW-0812">Transmembrane</keyword>
<keyword evidence="1" id="KW-0677">Repeat</keyword>
<feature type="repeat" description="RCC1" evidence="2">
    <location>
        <begin position="154"/>
        <end position="212"/>
    </location>
</feature>